<accession>A0AAD1Z5A5</accession>
<dbReference type="EMBL" id="OU503041">
    <property type="protein sequence ID" value="CAI9763486.1"/>
    <property type="molecule type" value="Genomic_DNA"/>
</dbReference>
<organism evidence="1 2">
    <name type="scientific">Fraxinus pennsylvanica</name>
    <dbReference type="NCBI Taxonomy" id="56036"/>
    <lineage>
        <taxon>Eukaryota</taxon>
        <taxon>Viridiplantae</taxon>
        <taxon>Streptophyta</taxon>
        <taxon>Embryophyta</taxon>
        <taxon>Tracheophyta</taxon>
        <taxon>Spermatophyta</taxon>
        <taxon>Magnoliopsida</taxon>
        <taxon>eudicotyledons</taxon>
        <taxon>Gunneridae</taxon>
        <taxon>Pentapetalae</taxon>
        <taxon>asterids</taxon>
        <taxon>lamiids</taxon>
        <taxon>Lamiales</taxon>
        <taxon>Oleaceae</taxon>
        <taxon>Oleeae</taxon>
        <taxon>Fraxinus</taxon>
    </lineage>
</organism>
<keyword evidence="2" id="KW-1185">Reference proteome</keyword>
<dbReference type="AlphaFoldDB" id="A0AAD1Z5A5"/>
<evidence type="ECO:0000313" key="1">
    <source>
        <dbReference type="EMBL" id="CAI9763486.1"/>
    </source>
</evidence>
<proteinExistence type="predicted"/>
<reference evidence="1" key="1">
    <citation type="submission" date="2023-05" db="EMBL/GenBank/DDBJ databases">
        <authorList>
            <person name="Huff M."/>
        </authorList>
    </citation>
    <scope>NUCLEOTIDE SEQUENCE</scope>
</reference>
<dbReference type="Proteomes" id="UP000834106">
    <property type="component" value="Chromosome 6"/>
</dbReference>
<protein>
    <submittedName>
        <fullName evidence="1">Uncharacterized protein</fullName>
    </submittedName>
</protein>
<name>A0AAD1Z5A5_9LAMI</name>
<gene>
    <name evidence="1" type="ORF">FPE_LOCUS10916</name>
</gene>
<sequence length="149" mass="16423">MLPAAGQSRENHENIIFPVAGQSSENCVCPGQSRENFTLPSSSFAKRKSSIRLETSKSRFSLRDDIENLANLISAKISGIGPSIKECLALLGKIDDGVAVGSPTYFYACNFLCNKDNREMFIAIGDDTARHNWIMYNYNISKSNDPVLP</sequence>
<evidence type="ECO:0000313" key="2">
    <source>
        <dbReference type="Proteomes" id="UP000834106"/>
    </source>
</evidence>